<reference evidence="2" key="1">
    <citation type="submission" date="2014-09" db="EMBL/GenBank/DDBJ databases">
        <authorList>
            <person name="Mudge J."/>
            <person name="Ramaraj T."/>
            <person name="Lindquist I.E."/>
            <person name="Bharti A.K."/>
            <person name="Sundararajan A."/>
            <person name="Cameron C.T."/>
            <person name="Woodward J.E."/>
            <person name="May G.D."/>
            <person name="Brubaker C."/>
            <person name="Broadhvest J."/>
            <person name="Wilkins T.A."/>
        </authorList>
    </citation>
    <scope>NUCLEOTIDE SEQUENCE</scope>
    <source>
        <strain evidence="2">cv. AKA8401</strain>
    </source>
</reference>
<dbReference type="EMBL" id="JRRC01108946">
    <property type="protein sequence ID" value="KHG00038.1"/>
    <property type="molecule type" value="Genomic_DNA"/>
</dbReference>
<name>A0A0B0MCY8_GOSAR</name>
<proteinExistence type="predicted"/>
<accession>A0A0B0MCY8</accession>
<evidence type="ECO:0000313" key="1">
    <source>
        <dbReference type="EMBL" id="KHG00038.1"/>
    </source>
</evidence>
<comment type="caution">
    <text evidence="1">The sequence shown here is derived from an EMBL/GenBank/DDBJ whole genome shotgun (WGS) entry which is preliminary data.</text>
</comment>
<evidence type="ECO:0000313" key="2">
    <source>
        <dbReference type="Proteomes" id="UP000032142"/>
    </source>
</evidence>
<keyword evidence="2" id="KW-1185">Reference proteome</keyword>
<gene>
    <name evidence="1" type="ORF">F383_38767</name>
</gene>
<organism evidence="1 2">
    <name type="scientific">Gossypium arboreum</name>
    <name type="common">Tree cotton</name>
    <name type="synonym">Gossypium nanking</name>
    <dbReference type="NCBI Taxonomy" id="29729"/>
    <lineage>
        <taxon>Eukaryota</taxon>
        <taxon>Viridiplantae</taxon>
        <taxon>Streptophyta</taxon>
        <taxon>Embryophyta</taxon>
        <taxon>Tracheophyta</taxon>
        <taxon>Spermatophyta</taxon>
        <taxon>Magnoliopsida</taxon>
        <taxon>eudicotyledons</taxon>
        <taxon>Gunneridae</taxon>
        <taxon>Pentapetalae</taxon>
        <taxon>rosids</taxon>
        <taxon>malvids</taxon>
        <taxon>Malvales</taxon>
        <taxon>Malvaceae</taxon>
        <taxon>Malvoideae</taxon>
        <taxon>Gossypium</taxon>
    </lineage>
</organism>
<protein>
    <submittedName>
        <fullName evidence="1">Uncharacterized protein</fullName>
    </submittedName>
</protein>
<sequence>MCQYCTEGYRT</sequence>
<dbReference type="Proteomes" id="UP000032142">
    <property type="component" value="Unassembled WGS sequence"/>
</dbReference>